<keyword evidence="4" id="KW-1185">Reference proteome</keyword>
<keyword evidence="1" id="KW-1133">Transmembrane helix</keyword>
<reference evidence="3" key="1">
    <citation type="submission" date="2021-11" db="EMBL/GenBank/DDBJ databases">
        <title>Description of novel Flavobacterium species.</title>
        <authorList>
            <person name="Saticioglu I.B."/>
            <person name="Ay H."/>
            <person name="Altun S."/>
            <person name="Duman M."/>
        </authorList>
    </citation>
    <scope>NUCLEOTIDE SEQUENCE</scope>
    <source>
        <strain evidence="3">F-30</strain>
    </source>
</reference>
<dbReference type="InterPro" id="IPR019196">
    <property type="entry name" value="ABC_transp_unknown"/>
</dbReference>
<feature type="transmembrane region" description="Helical" evidence="1">
    <location>
        <begin position="174"/>
        <end position="193"/>
    </location>
</feature>
<evidence type="ECO:0000313" key="3">
    <source>
        <dbReference type="EMBL" id="MCC9065477.1"/>
    </source>
</evidence>
<feature type="transmembrane region" description="Helical" evidence="1">
    <location>
        <begin position="146"/>
        <end position="167"/>
    </location>
</feature>
<sequence>MKTIYRIAKTELYTMFYSPVAWVVLVIFSIQSNWKFFDSLERFEKSQKMGDGMGNLSQAIFSGFMGLYTEMQNYLYLYVPLLTMGLISREINSGSIKLLLSSPIKIKEIVLGKYLAIAAYCLLFVGILGLQVVISYFSVENLDLKFAISGLIGLYLLVCTYAAIGLFMSCLTSYQVVAAISTLVVLAGLNFIGKLWQDVEYVKDITYFLSIAGRANEMLEGLIISKDVLYFILVSSLFIGLSIYKLQTGRDAQPASQRVLKYTLLITVVLALGYVTSRASLTFYEDMTRNKDRTLTKTSLDIVNKIEGPVKLTTYVNLLDINYYMAMPYSQNQDISSFENYTRFVPQMQMEYVYYYDTSNNEALYAQNPGLNDKQLAEKLIETQNVKLKKLYSPEEIKKIIDLKPEQNRVVRTIEYNGKKTFLRMFDDLFKAPGEKEISASLKRLVVPAPKIVFATGNMERSIDKNGDKNYKTGFNEITFRYSLINQGFDVSSVDINAQNIPEQTGILIIADPKTQLSQGAIDRITKYIDEGKNVMLLSEPETNSALAAITDKLGLSYTKQTLVQESETNSPDYLVTNLQKNTDPVIKFSKTRNNYPIPLLGSSGIKITKDAGFKVTPLLKTNNQPAWESQMGITSVSEELKKQPSVTAIPLVVALTKNINGKSQKIIVAGDADFMGNAELSRNGSGTFQFMTDIFSWFSNYEFPIDTTRPENTDKKITINANQVFINKIVFIGLFPLLIILSGAFILIRRNRR</sequence>
<proteinExistence type="predicted"/>
<evidence type="ECO:0000259" key="2">
    <source>
        <dbReference type="Pfam" id="PF09822"/>
    </source>
</evidence>
<feature type="transmembrane region" description="Helical" evidence="1">
    <location>
        <begin position="228"/>
        <end position="247"/>
    </location>
</feature>
<evidence type="ECO:0000313" key="4">
    <source>
        <dbReference type="Proteomes" id="UP001430679"/>
    </source>
</evidence>
<evidence type="ECO:0000256" key="1">
    <source>
        <dbReference type="SAM" id="Phobius"/>
    </source>
</evidence>
<keyword evidence="1" id="KW-0812">Transmembrane</keyword>
<dbReference type="RefSeq" id="WP_230039209.1">
    <property type="nucleotide sequence ID" value="NZ_JAJJMM010000001.1"/>
</dbReference>
<dbReference type="PANTHER" id="PTHR37305">
    <property type="entry name" value="INTEGRAL MEMBRANE PROTEIN-RELATED"/>
    <property type="match status" value="1"/>
</dbReference>
<feature type="transmembrane region" description="Helical" evidence="1">
    <location>
        <begin position="111"/>
        <end position="134"/>
    </location>
</feature>
<organism evidence="3 4">
    <name type="scientific">Flavobacterium piscisymbiosum</name>
    <dbReference type="NCBI Taxonomy" id="2893753"/>
    <lineage>
        <taxon>Bacteria</taxon>
        <taxon>Pseudomonadati</taxon>
        <taxon>Bacteroidota</taxon>
        <taxon>Flavobacteriia</taxon>
        <taxon>Flavobacteriales</taxon>
        <taxon>Flavobacteriaceae</taxon>
        <taxon>Flavobacterium</taxon>
    </lineage>
</organism>
<name>A0ABS8MIZ9_9FLAO</name>
<dbReference type="Pfam" id="PF12679">
    <property type="entry name" value="ABC2_membrane_2"/>
    <property type="match status" value="1"/>
</dbReference>
<protein>
    <submittedName>
        <fullName evidence="3">Gldg family protein</fullName>
    </submittedName>
</protein>
<dbReference type="Pfam" id="PF09822">
    <property type="entry name" value="ABC_transp_aux"/>
    <property type="match status" value="1"/>
</dbReference>
<dbReference type="EMBL" id="JAJJMM010000001">
    <property type="protein sequence ID" value="MCC9065477.1"/>
    <property type="molecule type" value="Genomic_DNA"/>
</dbReference>
<keyword evidence="1" id="KW-0472">Membrane</keyword>
<dbReference type="PANTHER" id="PTHR37305:SF1">
    <property type="entry name" value="MEMBRANE PROTEIN"/>
    <property type="match status" value="1"/>
</dbReference>
<accession>A0ABS8MIZ9</accession>
<feature type="transmembrane region" description="Helical" evidence="1">
    <location>
        <begin position="259"/>
        <end position="277"/>
    </location>
</feature>
<feature type="transmembrane region" description="Helical" evidence="1">
    <location>
        <begin position="12"/>
        <end position="30"/>
    </location>
</feature>
<feature type="transmembrane region" description="Helical" evidence="1">
    <location>
        <begin position="730"/>
        <end position="749"/>
    </location>
</feature>
<dbReference type="Proteomes" id="UP001430679">
    <property type="component" value="Unassembled WGS sequence"/>
</dbReference>
<gene>
    <name evidence="3" type="ORF">LNP81_20940</name>
</gene>
<comment type="caution">
    <text evidence="3">The sequence shown here is derived from an EMBL/GenBank/DDBJ whole genome shotgun (WGS) entry which is preliminary data.</text>
</comment>
<feature type="domain" description="ABC-type uncharacterised transport system" evidence="2">
    <location>
        <begin position="450"/>
        <end position="683"/>
    </location>
</feature>